<sequence length="432" mass="48359">MATFTGNFLDFASTTGTLDTGTNPDSSYVDIDLYNDDFARITLDFSIDQSIYKRITDYDFTPPYTDDDHVDEIDIYAYDKDGVRTTIISSNTDYTSARNYDGGINDLPENCVRITCMVILEDIGSTGYVFSSTFRGDWEIQAEDKIVSPPQNLSVIANTGNSITLEWEQPSDITDLAGYKVRYGVGTITTNDTTATIFNINEGETYTFNVIAYNIYGVESSSIQITVTAQNVDPTMPGNLSIDGFTENTLSISWNPSSDNVGVTAYRIYLDDVLKATTTATHYTFNGLDGGKLYTLSVSAKDAVGNESDKNSIQARTFFKHAGLTLPSENPFVTEVINYIRDMVNEFRTRNGLDIIIWTDSTITRKYTPIKAIHWNEIEDAILGVYTQLGFELNNQDAKQQFEETIKVKDQRYPLELLPRRIENILIGLQNS</sequence>
<proteinExistence type="predicted"/>
<evidence type="ECO:0000313" key="4">
    <source>
        <dbReference type="Proteomes" id="UP001231941"/>
    </source>
</evidence>
<dbReference type="InterPro" id="IPR013783">
    <property type="entry name" value="Ig-like_fold"/>
</dbReference>
<gene>
    <name evidence="3" type="ORF">Q5Y73_24535</name>
</gene>
<dbReference type="Proteomes" id="UP001231941">
    <property type="component" value="Unassembled WGS sequence"/>
</dbReference>
<dbReference type="Gene3D" id="2.60.40.10">
    <property type="entry name" value="Immunoglobulins"/>
    <property type="match status" value="2"/>
</dbReference>
<evidence type="ECO:0000256" key="1">
    <source>
        <dbReference type="ARBA" id="ARBA00022737"/>
    </source>
</evidence>
<accession>A0ABT9J6N7</accession>
<dbReference type="SUPFAM" id="SSF49265">
    <property type="entry name" value="Fibronectin type III"/>
    <property type="match status" value="1"/>
</dbReference>
<reference evidence="3 4" key="1">
    <citation type="submission" date="2023-08" db="EMBL/GenBank/DDBJ databases">
        <authorList>
            <person name="Park J.-S."/>
        </authorList>
    </citation>
    <scope>NUCLEOTIDE SEQUENCE [LARGE SCALE GENOMIC DNA]</scope>
    <source>
        <strain evidence="3 4">2205SS18-9</strain>
    </source>
</reference>
<dbReference type="RefSeq" id="WP_305994553.1">
    <property type="nucleotide sequence ID" value="NZ_JAVAMP010000041.1"/>
</dbReference>
<dbReference type="EMBL" id="JAVAMP010000041">
    <property type="protein sequence ID" value="MDP5277254.1"/>
    <property type="molecule type" value="Genomic_DNA"/>
</dbReference>
<dbReference type="InterPro" id="IPR050991">
    <property type="entry name" value="ECM_Regulatory_Proteins"/>
</dbReference>
<protein>
    <submittedName>
        <fullName evidence="3">Fibronectin type III domain-containing protein</fullName>
    </submittedName>
</protein>
<dbReference type="InterPro" id="IPR036116">
    <property type="entry name" value="FN3_sf"/>
</dbReference>
<feature type="domain" description="Fibronectin type-III" evidence="2">
    <location>
        <begin position="236"/>
        <end position="322"/>
    </location>
</feature>
<keyword evidence="4" id="KW-1185">Reference proteome</keyword>
<dbReference type="Pfam" id="PF00041">
    <property type="entry name" value="fn3"/>
    <property type="match status" value="2"/>
</dbReference>
<evidence type="ECO:0000259" key="2">
    <source>
        <dbReference type="PROSITE" id="PS50853"/>
    </source>
</evidence>
<evidence type="ECO:0000313" key="3">
    <source>
        <dbReference type="EMBL" id="MDP5277254.1"/>
    </source>
</evidence>
<feature type="domain" description="Fibronectin type-III" evidence="2">
    <location>
        <begin position="149"/>
        <end position="235"/>
    </location>
</feature>
<dbReference type="CDD" id="cd00063">
    <property type="entry name" value="FN3"/>
    <property type="match status" value="2"/>
</dbReference>
<comment type="caution">
    <text evidence="3">The sequence shown here is derived from an EMBL/GenBank/DDBJ whole genome shotgun (WGS) entry which is preliminary data.</text>
</comment>
<name>A0ABT9J6N7_9BACL</name>
<keyword evidence="1" id="KW-0677">Repeat</keyword>
<dbReference type="PANTHER" id="PTHR46708">
    <property type="entry name" value="TENASCIN"/>
    <property type="match status" value="1"/>
</dbReference>
<dbReference type="InterPro" id="IPR003961">
    <property type="entry name" value="FN3_dom"/>
</dbReference>
<dbReference type="SMART" id="SM00060">
    <property type="entry name" value="FN3"/>
    <property type="match status" value="2"/>
</dbReference>
<dbReference type="PANTHER" id="PTHR46708:SF11">
    <property type="entry name" value="RECEPTOR-TYPE TYROSINE-PROTEIN PHOSPHATASE ETA-LIKE"/>
    <property type="match status" value="1"/>
</dbReference>
<organism evidence="3 4">
    <name type="scientific">Chengkuizengella axinellae</name>
    <dbReference type="NCBI Taxonomy" id="3064388"/>
    <lineage>
        <taxon>Bacteria</taxon>
        <taxon>Bacillati</taxon>
        <taxon>Bacillota</taxon>
        <taxon>Bacilli</taxon>
        <taxon>Bacillales</taxon>
        <taxon>Paenibacillaceae</taxon>
        <taxon>Chengkuizengella</taxon>
    </lineage>
</organism>
<dbReference type="PROSITE" id="PS50853">
    <property type="entry name" value="FN3"/>
    <property type="match status" value="2"/>
</dbReference>